<proteinExistence type="predicted"/>
<keyword evidence="4" id="KW-1185">Reference proteome</keyword>
<evidence type="ECO:0000313" key="4">
    <source>
        <dbReference type="Proteomes" id="UP001058016"/>
    </source>
</evidence>
<dbReference type="NCBIfam" id="TIGR02728">
    <property type="entry name" value="spore_gerQ"/>
    <property type="match status" value="1"/>
</dbReference>
<keyword evidence="3" id="KW-0167">Capsid protein</keyword>
<evidence type="ECO:0000256" key="1">
    <source>
        <dbReference type="SAM" id="MobiDB-lite"/>
    </source>
</evidence>
<dbReference type="AlphaFoldDB" id="A0A9Q9CT55"/>
<dbReference type="Proteomes" id="UP001058016">
    <property type="component" value="Chromosome"/>
</dbReference>
<dbReference type="InterPro" id="IPR014099">
    <property type="entry name" value="Spore_coat_GerQ"/>
</dbReference>
<name>A0A9Q9CT55_9FIRM</name>
<protein>
    <submittedName>
        <fullName evidence="3">Spore coat protein GerQ</fullName>
    </submittedName>
</protein>
<dbReference type="EMBL" id="CP071250">
    <property type="protein sequence ID" value="UUF09398.1"/>
    <property type="molecule type" value="Genomic_DNA"/>
</dbReference>
<feature type="region of interest" description="Disordered" evidence="1">
    <location>
        <begin position="37"/>
        <end position="64"/>
    </location>
</feature>
<organism evidence="3 5">
    <name type="scientific">Turicibacter bilis</name>
    <dbReference type="NCBI Taxonomy" id="2735723"/>
    <lineage>
        <taxon>Bacteria</taxon>
        <taxon>Bacillati</taxon>
        <taxon>Bacillota</taxon>
        <taxon>Erysipelotrichia</taxon>
        <taxon>Erysipelotrichales</taxon>
        <taxon>Turicibacteraceae</taxon>
        <taxon>Turicibacter</taxon>
    </lineage>
</organism>
<sequence>MNYYYSYPYGGPVPNPSDPYWRYQQANPMGGSYSNVNPNTVEPPFPAGAPITPQTPTEPGQGMTGPSVSGVTFGGFEVPVGNVISMAQGNSYVSNILRLNRGKLATVYMTFSGNDAATARRTFVGIIESAGRDHIVLSDPNTGHRFILLTVYLDYVEFPEEINYYYPLDNTLNMVDPDLFEKFPSLGALYNYQKQQDELYKQKYPYYNQLPESFTHQQIQQSNNYMPQPPYGNSEQF</sequence>
<dbReference type="RefSeq" id="WP_055305921.1">
    <property type="nucleotide sequence ID" value="NZ_CP071249.1"/>
</dbReference>
<dbReference type="Proteomes" id="UP001058072">
    <property type="component" value="Chromosome"/>
</dbReference>
<evidence type="ECO:0000313" key="5">
    <source>
        <dbReference type="Proteomes" id="UP001058072"/>
    </source>
</evidence>
<accession>A0A9Q9CT55</accession>
<feature type="compositionally biased region" description="Polar residues" evidence="1">
    <location>
        <begin position="52"/>
        <end position="64"/>
    </location>
</feature>
<evidence type="ECO:0000313" key="3">
    <source>
        <dbReference type="EMBL" id="UUF09398.1"/>
    </source>
</evidence>
<evidence type="ECO:0000313" key="2">
    <source>
        <dbReference type="EMBL" id="UUF05149.1"/>
    </source>
</evidence>
<keyword evidence="3" id="KW-0946">Virion</keyword>
<reference evidence="3 4" key="1">
    <citation type="submission" date="2021-03" db="EMBL/GenBank/DDBJ databases">
        <title>Comparative Genomics and Metabolomics in the genus Turicibacter.</title>
        <authorList>
            <person name="Maki J."/>
            <person name="Looft T."/>
        </authorList>
    </citation>
    <scope>NUCLEOTIDE SEQUENCE</scope>
    <source>
        <strain evidence="3">ISU324</strain>
        <strain evidence="2 4">MMM721</strain>
    </source>
</reference>
<dbReference type="Pfam" id="PF09671">
    <property type="entry name" value="Spore_GerQ"/>
    <property type="match status" value="1"/>
</dbReference>
<gene>
    <name evidence="3" type="primary">gerQ</name>
    <name evidence="2" type="ORF">J0J69_08565</name>
    <name evidence="3" type="ORF">J0J70_05425</name>
</gene>
<dbReference type="EMBL" id="CP071249">
    <property type="protein sequence ID" value="UUF05149.1"/>
    <property type="molecule type" value="Genomic_DNA"/>
</dbReference>